<sequence>MLGSTLAFGLMAVAIRYATRYVPTQEVAFFRNAFGLLALLPMLVRPGRSPLRTRQLPRYFLRSAIGLASMLCGFWAIGHLPMSQAISLSYSTPLFVTIAAVLWLGETVRIRRWAAVICGFIGVLIIVRPGSAGFTPGTLVAVAAAVLSSLVAIQIKQLTRVDSADTVVFYTYVFWVPLSLVPALFVWTWPTGMAWLWLAATGVMGTIGQLLWTRALRLGEVSALTPISFMQLPLVSLFGWVLFNETLDRYTVIGAGIILAANAYIAHREAVLARRAASQAATSAATPGE</sequence>
<accession>A0A4V3RJC8</accession>
<dbReference type="RefSeq" id="WP_136004147.1">
    <property type="nucleotide sequence ID" value="NZ_SRYW01000004.1"/>
</dbReference>
<keyword evidence="2 5" id="KW-0812">Transmembrane</keyword>
<evidence type="ECO:0000256" key="5">
    <source>
        <dbReference type="SAM" id="Phobius"/>
    </source>
</evidence>
<feature type="domain" description="EamA" evidence="6">
    <location>
        <begin position="1"/>
        <end position="127"/>
    </location>
</feature>
<dbReference type="PANTHER" id="PTHR22911">
    <property type="entry name" value="ACYL-MALONYL CONDENSING ENZYME-RELATED"/>
    <property type="match status" value="1"/>
</dbReference>
<dbReference type="GO" id="GO:0016020">
    <property type="term" value="C:membrane"/>
    <property type="evidence" value="ECO:0007669"/>
    <property type="project" value="UniProtKB-SubCell"/>
</dbReference>
<feature type="transmembrane region" description="Helical" evidence="5">
    <location>
        <begin position="224"/>
        <end position="243"/>
    </location>
</feature>
<comment type="subcellular location">
    <subcellularLocation>
        <location evidence="1">Membrane</location>
        <topology evidence="1">Multi-pass membrane protein</topology>
    </subcellularLocation>
</comment>
<evidence type="ECO:0000313" key="7">
    <source>
        <dbReference type="EMBL" id="TGY35460.1"/>
    </source>
</evidence>
<dbReference type="PANTHER" id="PTHR22911:SF6">
    <property type="entry name" value="SOLUTE CARRIER FAMILY 35 MEMBER G1"/>
    <property type="match status" value="1"/>
</dbReference>
<feature type="domain" description="EamA" evidence="6">
    <location>
        <begin position="136"/>
        <end position="261"/>
    </location>
</feature>
<keyword evidence="4 5" id="KW-0472">Membrane</keyword>
<dbReference type="InterPro" id="IPR000620">
    <property type="entry name" value="EamA_dom"/>
</dbReference>
<evidence type="ECO:0000256" key="4">
    <source>
        <dbReference type="ARBA" id="ARBA00023136"/>
    </source>
</evidence>
<feature type="transmembrane region" description="Helical" evidence="5">
    <location>
        <begin position="84"/>
        <end position="104"/>
    </location>
</feature>
<evidence type="ECO:0000256" key="1">
    <source>
        <dbReference type="ARBA" id="ARBA00004141"/>
    </source>
</evidence>
<organism evidence="7 8">
    <name type="scientific">Stenotrophomonas maltophilia</name>
    <name type="common">Pseudomonas maltophilia</name>
    <name type="synonym">Xanthomonas maltophilia</name>
    <dbReference type="NCBI Taxonomy" id="40324"/>
    <lineage>
        <taxon>Bacteria</taxon>
        <taxon>Pseudomonadati</taxon>
        <taxon>Pseudomonadota</taxon>
        <taxon>Gammaproteobacteria</taxon>
        <taxon>Lysobacterales</taxon>
        <taxon>Lysobacteraceae</taxon>
        <taxon>Stenotrophomonas</taxon>
        <taxon>Stenotrophomonas maltophilia group</taxon>
    </lineage>
</organism>
<dbReference type="AlphaFoldDB" id="A0A4V3RJC8"/>
<dbReference type="OrthoDB" id="5565182at2"/>
<evidence type="ECO:0000259" key="6">
    <source>
        <dbReference type="Pfam" id="PF00892"/>
    </source>
</evidence>
<comment type="caution">
    <text evidence="7">The sequence shown here is derived from an EMBL/GenBank/DDBJ whole genome shotgun (WGS) entry which is preliminary data.</text>
</comment>
<evidence type="ECO:0000313" key="8">
    <source>
        <dbReference type="Proteomes" id="UP000306631"/>
    </source>
</evidence>
<evidence type="ECO:0000256" key="3">
    <source>
        <dbReference type="ARBA" id="ARBA00022989"/>
    </source>
</evidence>
<feature type="transmembrane region" description="Helical" evidence="5">
    <location>
        <begin position="249"/>
        <end position="266"/>
    </location>
</feature>
<feature type="transmembrane region" description="Helical" evidence="5">
    <location>
        <begin position="137"/>
        <end position="155"/>
    </location>
</feature>
<gene>
    <name evidence="7" type="ORF">E5352_05645</name>
</gene>
<dbReference type="InterPro" id="IPR037185">
    <property type="entry name" value="EmrE-like"/>
</dbReference>
<dbReference type="SUPFAM" id="SSF103481">
    <property type="entry name" value="Multidrug resistance efflux transporter EmrE"/>
    <property type="match status" value="2"/>
</dbReference>
<dbReference type="Pfam" id="PF00892">
    <property type="entry name" value="EamA"/>
    <property type="match status" value="2"/>
</dbReference>
<protein>
    <submittedName>
        <fullName evidence="7">EamA family transporter</fullName>
    </submittedName>
</protein>
<feature type="transmembrane region" description="Helical" evidence="5">
    <location>
        <begin position="28"/>
        <end position="47"/>
    </location>
</feature>
<dbReference type="EMBL" id="SRYW01000004">
    <property type="protein sequence ID" value="TGY35460.1"/>
    <property type="molecule type" value="Genomic_DNA"/>
</dbReference>
<dbReference type="Proteomes" id="UP000306631">
    <property type="component" value="Unassembled WGS sequence"/>
</dbReference>
<feature type="transmembrane region" description="Helical" evidence="5">
    <location>
        <begin position="194"/>
        <end position="212"/>
    </location>
</feature>
<keyword evidence="3 5" id="KW-1133">Transmembrane helix</keyword>
<feature type="transmembrane region" description="Helical" evidence="5">
    <location>
        <begin position="167"/>
        <end position="188"/>
    </location>
</feature>
<feature type="transmembrane region" description="Helical" evidence="5">
    <location>
        <begin position="113"/>
        <end position="131"/>
    </location>
</feature>
<proteinExistence type="predicted"/>
<reference evidence="7 8" key="1">
    <citation type="submission" date="2019-04" db="EMBL/GenBank/DDBJ databases">
        <title>Microbes associate with the intestines of laboratory mice.</title>
        <authorList>
            <person name="Navarre W."/>
            <person name="Wong E."/>
            <person name="Huang K."/>
            <person name="Tropini C."/>
            <person name="Ng K."/>
            <person name="Yu B."/>
        </authorList>
    </citation>
    <scope>NUCLEOTIDE SEQUENCE [LARGE SCALE GENOMIC DNA]</scope>
    <source>
        <strain evidence="7 8">NM62_B4-13</strain>
    </source>
</reference>
<dbReference type="Gene3D" id="1.10.3730.20">
    <property type="match status" value="2"/>
</dbReference>
<evidence type="ECO:0000256" key="2">
    <source>
        <dbReference type="ARBA" id="ARBA00022692"/>
    </source>
</evidence>
<name>A0A4V3RJC8_STEMA</name>
<feature type="transmembrane region" description="Helical" evidence="5">
    <location>
        <begin position="59"/>
        <end position="78"/>
    </location>
</feature>